<comment type="subcellular location">
    <subcellularLocation>
        <location evidence="1">Membrane</location>
        <topology evidence="1">Multi-pass membrane protein</topology>
    </subcellularLocation>
</comment>
<dbReference type="InterPro" id="IPR011547">
    <property type="entry name" value="SLC26A/SulP_dom"/>
</dbReference>
<dbReference type="STRING" id="1454003.AW10_00432"/>
<feature type="transmembrane region" description="Helical" evidence="5">
    <location>
        <begin position="211"/>
        <end position="231"/>
    </location>
</feature>
<proteinExistence type="predicted"/>
<feature type="transmembrane region" description="Helical" evidence="5">
    <location>
        <begin position="339"/>
        <end position="368"/>
    </location>
</feature>
<evidence type="ECO:0000256" key="1">
    <source>
        <dbReference type="ARBA" id="ARBA00004141"/>
    </source>
</evidence>
<feature type="transmembrane region" description="Helical" evidence="5">
    <location>
        <begin position="80"/>
        <end position="99"/>
    </location>
</feature>
<evidence type="ECO:0000256" key="2">
    <source>
        <dbReference type="ARBA" id="ARBA00022692"/>
    </source>
</evidence>
<evidence type="ECO:0000313" key="8">
    <source>
        <dbReference type="Proteomes" id="UP000021816"/>
    </source>
</evidence>
<accession>A0A011P4S9</accession>
<dbReference type="InterPro" id="IPR036513">
    <property type="entry name" value="STAS_dom_sf"/>
</dbReference>
<dbReference type="AlphaFoldDB" id="A0A011P4S9"/>
<dbReference type="Pfam" id="PF01740">
    <property type="entry name" value="STAS"/>
    <property type="match status" value="1"/>
</dbReference>
<dbReference type="Proteomes" id="UP000021816">
    <property type="component" value="Unassembled WGS sequence"/>
</dbReference>
<evidence type="ECO:0000259" key="6">
    <source>
        <dbReference type="PROSITE" id="PS50801"/>
    </source>
</evidence>
<comment type="caution">
    <text evidence="7">The sequence shown here is derived from an EMBL/GenBank/DDBJ whole genome shotgun (WGS) entry which is preliminary data.</text>
</comment>
<evidence type="ECO:0000256" key="3">
    <source>
        <dbReference type="ARBA" id="ARBA00022989"/>
    </source>
</evidence>
<feature type="transmembrane region" description="Helical" evidence="5">
    <location>
        <begin position="388"/>
        <end position="416"/>
    </location>
</feature>
<dbReference type="CDD" id="cd07042">
    <property type="entry name" value="STAS_SulP_like_sulfate_transporter"/>
    <property type="match status" value="1"/>
</dbReference>
<name>A0A011P4S9_9PROT</name>
<keyword evidence="3 5" id="KW-1133">Transmembrane helix</keyword>
<keyword evidence="4 5" id="KW-0472">Membrane</keyword>
<protein>
    <submittedName>
        <fullName evidence="7">Putative sulfate transporterc</fullName>
    </submittedName>
</protein>
<dbReference type="GO" id="GO:0055085">
    <property type="term" value="P:transmembrane transport"/>
    <property type="evidence" value="ECO:0007669"/>
    <property type="project" value="InterPro"/>
</dbReference>
<dbReference type="GO" id="GO:0016020">
    <property type="term" value="C:membrane"/>
    <property type="evidence" value="ECO:0007669"/>
    <property type="project" value="UniProtKB-SubCell"/>
</dbReference>
<dbReference type="InterPro" id="IPR002645">
    <property type="entry name" value="STAS_dom"/>
</dbReference>
<sequence length="581" mass="60822">MTTASEGKRFRLPLFQGILPIDRAGVGRDIIAGFTLAALSIPGTMGYTKIIGTPVITGLYTILIPMCLFAIFGSSRHLSVNADSATAAVVAAGLAGMAVRGSNEWLALCSLLALMAAVFMFAARVLRLGFLADFLSRTVLTGFLTGVGVQVSLLEVSGLLGLPRISNHPLSQIVHDAQSIAQTNPYALATSLAVLAVILGGKKLSEKIPGGLIAVLGAIAVSWALGLDAHLATLGAVPSGLPTLGLPQVDWSWPLLWKLAPIALACFVVILSQSAATSRAYAAKYNDRFDENIDMVGLGMANLGAGLSGTFVVNGSPTNTAMVASGGGRSQISQITTSVIVLLVLLFLTGPLAHLPEAVLSAIVFLVAVKMIDVKGMTRIFVEARAEFWVALVTAATVVVVGVEQGIVLAMILSLLDHVRRSYRGTNAVIAADKRKKGWQTVALSAPQQIAPGLMVYQFSHSLYYANAGQFAEEVFELTKSRGQPPLTCLCVEAAAIGDVDFSAAAMLRDTAILLREQGIRLVFANLSPDVRGQFDRHGITETLGEHAIYGSIHAVVAEYEDKSGAAEAPPSARNGGAAPA</sequence>
<keyword evidence="2 5" id="KW-0812">Transmembrane</keyword>
<dbReference type="PANTHER" id="PTHR11814">
    <property type="entry name" value="SULFATE TRANSPORTER"/>
    <property type="match status" value="1"/>
</dbReference>
<dbReference type="SUPFAM" id="SSF52091">
    <property type="entry name" value="SpoIIaa-like"/>
    <property type="match status" value="1"/>
</dbReference>
<dbReference type="PROSITE" id="PS50801">
    <property type="entry name" value="STAS"/>
    <property type="match status" value="1"/>
</dbReference>
<evidence type="ECO:0000256" key="5">
    <source>
        <dbReference type="SAM" id="Phobius"/>
    </source>
</evidence>
<feature type="transmembrane region" description="Helical" evidence="5">
    <location>
        <begin position="105"/>
        <end position="126"/>
    </location>
</feature>
<dbReference type="EMBL" id="JEMX01000010">
    <property type="protein sequence ID" value="EXI82646.1"/>
    <property type="molecule type" value="Genomic_DNA"/>
</dbReference>
<evidence type="ECO:0000313" key="7">
    <source>
        <dbReference type="EMBL" id="EXI82646.1"/>
    </source>
</evidence>
<dbReference type="Gene3D" id="3.30.750.24">
    <property type="entry name" value="STAS domain"/>
    <property type="match status" value="1"/>
</dbReference>
<organism evidence="7 8">
    <name type="scientific">Candidatus Accumulibacter appositus</name>
    <dbReference type="NCBI Taxonomy" id="1454003"/>
    <lineage>
        <taxon>Bacteria</taxon>
        <taxon>Pseudomonadati</taxon>
        <taxon>Pseudomonadota</taxon>
        <taxon>Betaproteobacteria</taxon>
        <taxon>Candidatus Accumulibacter</taxon>
    </lineage>
</organism>
<feature type="transmembrane region" description="Helical" evidence="5">
    <location>
        <begin position="180"/>
        <end position="199"/>
    </location>
</feature>
<dbReference type="InterPro" id="IPR001902">
    <property type="entry name" value="SLC26A/SulP_fam"/>
</dbReference>
<reference evidence="7 8" key="1">
    <citation type="submission" date="2014-02" db="EMBL/GenBank/DDBJ databases">
        <title>Expanding our view of genomic diversity in Candidatus Accumulibacter clades.</title>
        <authorList>
            <person name="Skennerton C.T."/>
            <person name="Barr J.J."/>
            <person name="Slater F.R."/>
            <person name="Bond P.L."/>
            <person name="Tyson G.W."/>
        </authorList>
    </citation>
    <scope>NUCLEOTIDE SEQUENCE [LARGE SCALE GENOMIC DNA]</scope>
    <source>
        <strain evidence="8">BA-92</strain>
    </source>
</reference>
<feature type="transmembrane region" description="Helical" evidence="5">
    <location>
        <begin position="251"/>
        <end position="271"/>
    </location>
</feature>
<dbReference type="PATRIC" id="fig|1454003.3.peg.446"/>
<gene>
    <name evidence="7" type="ORF">AW10_00432</name>
</gene>
<feature type="transmembrane region" description="Helical" evidence="5">
    <location>
        <begin position="138"/>
        <end position="160"/>
    </location>
</feature>
<dbReference type="Pfam" id="PF00916">
    <property type="entry name" value="Sulfate_transp"/>
    <property type="match status" value="1"/>
</dbReference>
<evidence type="ECO:0000256" key="4">
    <source>
        <dbReference type="ARBA" id="ARBA00023136"/>
    </source>
</evidence>
<feature type="transmembrane region" description="Helical" evidence="5">
    <location>
        <begin position="50"/>
        <end position="73"/>
    </location>
</feature>
<feature type="domain" description="STAS" evidence="6">
    <location>
        <begin position="444"/>
        <end position="560"/>
    </location>
</feature>